<name>A0A1S8X2P0_OPIVI</name>
<dbReference type="AlphaFoldDB" id="A0A1S8X2P0"/>
<keyword evidence="2" id="KW-1185">Reference proteome</keyword>
<dbReference type="GO" id="GO:0051879">
    <property type="term" value="F:Hsp90 protein binding"/>
    <property type="evidence" value="ECO:0007669"/>
    <property type="project" value="InterPro"/>
</dbReference>
<dbReference type="GO" id="GO:0051131">
    <property type="term" value="P:chaperone-mediated protein complex assembly"/>
    <property type="evidence" value="ECO:0007669"/>
    <property type="project" value="TreeGrafter"/>
</dbReference>
<dbReference type="PANTHER" id="PTHR22932:SF1">
    <property type="entry name" value="CO-CHAPERONE PROTEIN DAF-41"/>
    <property type="match status" value="1"/>
</dbReference>
<dbReference type="GO" id="GO:0051087">
    <property type="term" value="F:protein-folding chaperone binding"/>
    <property type="evidence" value="ECO:0007669"/>
    <property type="project" value="TreeGrafter"/>
</dbReference>
<dbReference type="SUPFAM" id="SSF49764">
    <property type="entry name" value="HSP20-like chaperones"/>
    <property type="match status" value="1"/>
</dbReference>
<dbReference type="EMBL" id="KV892346">
    <property type="protein sequence ID" value="OON20975.1"/>
    <property type="molecule type" value="Genomic_DNA"/>
</dbReference>
<dbReference type="GO" id="GO:0006457">
    <property type="term" value="P:protein folding"/>
    <property type="evidence" value="ECO:0007669"/>
    <property type="project" value="TreeGrafter"/>
</dbReference>
<evidence type="ECO:0000313" key="1">
    <source>
        <dbReference type="EMBL" id="OON20975.1"/>
    </source>
</evidence>
<dbReference type="Gene3D" id="2.60.40.790">
    <property type="match status" value="1"/>
</dbReference>
<dbReference type="InterPro" id="IPR008978">
    <property type="entry name" value="HSP20-like_chaperone"/>
</dbReference>
<reference evidence="1 2" key="1">
    <citation type="submission" date="2015-03" db="EMBL/GenBank/DDBJ databases">
        <title>Draft genome of the nematode, Opisthorchis viverrini.</title>
        <authorList>
            <person name="Mitreva M."/>
        </authorList>
    </citation>
    <scope>NUCLEOTIDE SEQUENCE [LARGE SCALE GENOMIC DNA]</scope>
    <source>
        <strain evidence="1">Khon Kaen</strain>
    </source>
</reference>
<proteinExistence type="predicted"/>
<dbReference type="PANTHER" id="PTHR22932">
    <property type="entry name" value="TELOMERASE-BINDING PROTEIN P23 HSP90 CO-CHAPERONE"/>
    <property type="match status" value="1"/>
</dbReference>
<gene>
    <name evidence="1" type="ORF">X801_03134</name>
</gene>
<dbReference type="InterPro" id="IPR045250">
    <property type="entry name" value="p23-like"/>
</dbReference>
<evidence type="ECO:0008006" key="3">
    <source>
        <dbReference type="Google" id="ProtNLM"/>
    </source>
</evidence>
<organism evidence="1 2">
    <name type="scientific">Opisthorchis viverrini</name>
    <name type="common">Southeast Asian liver fluke</name>
    <dbReference type="NCBI Taxonomy" id="6198"/>
    <lineage>
        <taxon>Eukaryota</taxon>
        <taxon>Metazoa</taxon>
        <taxon>Spiralia</taxon>
        <taxon>Lophotrochozoa</taxon>
        <taxon>Platyhelminthes</taxon>
        <taxon>Trematoda</taxon>
        <taxon>Digenea</taxon>
        <taxon>Opisthorchiida</taxon>
        <taxon>Opisthorchiata</taxon>
        <taxon>Opisthorchiidae</taxon>
        <taxon>Opisthorchis</taxon>
    </lineage>
</organism>
<dbReference type="GO" id="GO:0005634">
    <property type="term" value="C:nucleus"/>
    <property type="evidence" value="ECO:0007669"/>
    <property type="project" value="TreeGrafter"/>
</dbReference>
<dbReference type="GO" id="GO:0005829">
    <property type="term" value="C:cytosol"/>
    <property type="evidence" value="ECO:0007669"/>
    <property type="project" value="TreeGrafter"/>
</dbReference>
<protein>
    <recommendedName>
        <fullName evidence="3">CS domain-containing protein</fullName>
    </recommendedName>
</protein>
<dbReference type="Proteomes" id="UP000243686">
    <property type="component" value="Unassembled WGS sequence"/>
</dbReference>
<sequence>MGDTPVTRHPFVKWGQNETHVFLSVQLGDAEQSRYTVTGRAILIRLRKELKDAWPRLTIQSEKLPWAHLDFDLYQFDASDEEPPGDETEGNVKVKVIRPTKEERAS</sequence>
<evidence type="ECO:0000313" key="2">
    <source>
        <dbReference type="Proteomes" id="UP000243686"/>
    </source>
</evidence>
<accession>A0A1S8X2P0</accession>